<name>A0ABT1PU76_9ACTN</name>
<comment type="caution">
    <text evidence="1">The sequence shown here is derived from an EMBL/GenBank/DDBJ whole genome shotgun (WGS) entry which is preliminary data.</text>
</comment>
<evidence type="ECO:0008006" key="3">
    <source>
        <dbReference type="Google" id="ProtNLM"/>
    </source>
</evidence>
<evidence type="ECO:0000313" key="2">
    <source>
        <dbReference type="Proteomes" id="UP001057702"/>
    </source>
</evidence>
<gene>
    <name evidence="1" type="ORF">NGB36_05585</name>
</gene>
<organism evidence="1 2">
    <name type="scientific">Streptomyces humicola</name>
    <dbReference type="NCBI Taxonomy" id="2953240"/>
    <lineage>
        <taxon>Bacteria</taxon>
        <taxon>Bacillati</taxon>
        <taxon>Actinomycetota</taxon>
        <taxon>Actinomycetes</taxon>
        <taxon>Kitasatosporales</taxon>
        <taxon>Streptomycetaceae</taxon>
        <taxon>Streptomyces</taxon>
    </lineage>
</organism>
<evidence type="ECO:0000313" key="1">
    <source>
        <dbReference type="EMBL" id="MCQ4080075.1"/>
    </source>
</evidence>
<reference evidence="1" key="1">
    <citation type="submission" date="2022-06" db="EMBL/GenBank/DDBJ databases">
        <title>Draft genome sequence of Streptomyces sp. RB6PN25 isolated from peat swamp forest in Thailand.</title>
        <authorList>
            <person name="Duangmal K."/>
            <person name="Klaysubun C."/>
        </authorList>
    </citation>
    <scope>NUCLEOTIDE SEQUENCE</scope>
    <source>
        <strain evidence="1">RB6PN25</strain>
    </source>
</reference>
<keyword evidence="2" id="KW-1185">Reference proteome</keyword>
<protein>
    <recommendedName>
        <fullName evidence="3">Mycothiol-dependent maleylpyruvate isomerase metal-binding domain-containing protein</fullName>
    </recommendedName>
</protein>
<dbReference type="Proteomes" id="UP001057702">
    <property type="component" value="Unassembled WGS sequence"/>
</dbReference>
<accession>A0ABT1PU76</accession>
<dbReference type="EMBL" id="JANFNG010000002">
    <property type="protein sequence ID" value="MCQ4080075.1"/>
    <property type="molecule type" value="Genomic_DNA"/>
</dbReference>
<sequence>MLAWPERRFCLGDLIDHVQGLCGAFTAAAAKELGAETSRAPSGDATWLRQD</sequence>
<proteinExistence type="predicted"/>
<dbReference type="RefSeq" id="WP_255918934.1">
    <property type="nucleotide sequence ID" value="NZ_JANFNG010000002.1"/>
</dbReference>